<organism evidence="2 3">
    <name type="scientific">Dickeya undicola</name>
    <dbReference type="NCBI Taxonomy" id="1577887"/>
    <lineage>
        <taxon>Bacteria</taxon>
        <taxon>Pseudomonadati</taxon>
        <taxon>Pseudomonadota</taxon>
        <taxon>Gammaproteobacteria</taxon>
        <taxon>Enterobacterales</taxon>
        <taxon>Pectobacteriaceae</taxon>
        <taxon>Dickeya</taxon>
    </lineage>
</organism>
<evidence type="ECO:0000313" key="3">
    <source>
        <dbReference type="Proteomes" id="UP000276061"/>
    </source>
</evidence>
<evidence type="ECO:0000313" key="2">
    <source>
        <dbReference type="EMBL" id="RNM00932.1"/>
    </source>
</evidence>
<accession>A0A3N0FLG7</accession>
<sequence>MAATGRGKQFPRRKRLPRAANSLPLPVLHGVAVASDAASPTPAVRITTKDATGATLKIRKEQHHG</sequence>
<proteinExistence type="predicted"/>
<evidence type="ECO:0000256" key="1">
    <source>
        <dbReference type="SAM" id="MobiDB-lite"/>
    </source>
</evidence>
<dbReference type="AlphaFoldDB" id="A0A3N0FLG7"/>
<comment type="caution">
    <text evidence="2">The sequence shown here is derived from an EMBL/GenBank/DDBJ whole genome shotgun (WGS) entry which is preliminary data.</text>
</comment>
<protein>
    <submittedName>
        <fullName evidence="2">Uncharacterized protein</fullName>
    </submittedName>
</protein>
<dbReference type="EMBL" id="RJLR01000080">
    <property type="protein sequence ID" value="RNM00932.1"/>
    <property type="molecule type" value="Genomic_DNA"/>
</dbReference>
<name>A0A3N0FLG7_9GAMM</name>
<dbReference type="Proteomes" id="UP000276061">
    <property type="component" value="Unassembled WGS sequence"/>
</dbReference>
<reference evidence="2 3" key="1">
    <citation type="submission" date="2018-11" db="EMBL/GenBank/DDBJ databases">
        <title>Characterization of surface water Dickeya isolates.</title>
        <authorList>
            <person name="Van Gijsegem F."/>
            <person name="Pedron J."/>
        </authorList>
    </citation>
    <scope>NUCLEOTIDE SEQUENCE [LARGE SCALE GENOMIC DNA]</scope>
    <source>
        <strain evidence="2 3">FVG1-MFV-O17</strain>
    </source>
</reference>
<feature type="region of interest" description="Disordered" evidence="1">
    <location>
        <begin position="1"/>
        <end position="22"/>
    </location>
</feature>
<gene>
    <name evidence="2" type="ORF">EF878_20895</name>
</gene>